<dbReference type="RefSeq" id="WP_015235513.1">
    <property type="nucleotide sequence ID" value="NC_019793.1"/>
</dbReference>
<evidence type="ECO:0000313" key="2">
    <source>
        <dbReference type="Proteomes" id="UP000010467"/>
    </source>
</evidence>
<keyword evidence="2" id="KW-1185">Reference proteome</keyword>
<dbReference type="HOGENOM" id="CLU_2179518_0_0_0"/>
<dbReference type="STRING" id="937777.Deipe_1675"/>
<dbReference type="PATRIC" id="fig|937777.3.peg.1675"/>
<dbReference type="KEGG" id="dpd:Deipe_1675"/>
<protein>
    <submittedName>
        <fullName evidence="1">Uncharacterized protein</fullName>
    </submittedName>
</protein>
<dbReference type="Proteomes" id="UP000010467">
    <property type="component" value="Chromosome"/>
</dbReference>
<name>L0A2H3_DEIPD</name>
<dbReference type="AlphaFoldDB" id="L0A2H3"/>
<dbReference type="OrthoDB" id="72124at2"/>
<evidence type="ECO:0000313" key="1">
    <source>
        <dbReference type="EMBL" id="AFZ67205.1"/>
    </source>
</evidence>
<proteinExistence type="predicted"/>
<accession>L0A2H3</accession>
<reference evidence="2" key="1">
    <citation type="submission" date="2012-03" db="EMBL/GenBank/DDBJ databases">
        <title>Complete sequence of chromosome of Deinococcus peraridilitoris DSM 19664.</title>
        <authorList>
            <person name="Lucas S."/>
            <person name="Copeland A."/>
            <person name="Lapidus A."/>
            <person name="Glavina del Rio T."/>
            <person name="Dalin E."/>
            <person name="Tice H."/>
            <person name="Bruce D."/>
            <person name="Goodwin L."/>
            <person name="Pitluck S."/>
            <person name="Peters L."/>
            <person name="Mikhailova N."/>
            <person name="Lu M."/>
            <person name="Kyrpides N."/>
            <person name="Mavromatis K."/>
            <person name="Ivanova N."/>
            <person name="Brettin T."/>
            <person name="Detter J.C."/>
            <person name="Han C."/>
            <person name="Larimer F."/>
            <person name="Land M."/>
            <person name="Hauser L."/>
            <person name="Markowitz V."/>
            <person name="Cheng J.-F."/>
            <person name="Hugenholtz P."/>
            <person name="Woyke T."/>
            <person name="Wu D."/>
            <person name="Pukall R."/>
            <person name="Steenblock K."/>
            <person name="Brambilla E."/>
            <person name="Klenk H.-P."/>
            <person name="Eisen J.A."/>
        </authorList>
    </citation>
    <scope>NUCLEOTIDE SEQUENCE [LARGE SCALE GENOMIC DNA]</scope>
    <source>
        <strain evidence="2">DSM 19664 / LMG 22246 / CIP 109416 / KR-200</strain>
    </source>
</reference>
<gene>
    <name evidence="1" type="ordered locus">Deipe_1675</name>
</gene>
<dbReference type="EMBL" id="CP003382">
    <property type="protein sequence ID" value="AFZ67205.1"/>
    <property type="molecule type" value="Genomic_DNA"/>
</dbReference>
<organism evidence="1 2">
    <name type="scientific">Deinococcus peraridilitoris (strain DSM 19664 / LMG 22246 / CIP 109416 / KR-200)</name>
    <dbReference type="NCBI Taxonomy" id="937777"/>
    <lineage>
        <taxon>Bacteria</taxon>
        <taxon>Thermotogati</taxon>
        <taxon>Deinococcota</taxon>
        <taxon>Deinococci</taxon>
        <taxon>Deinococcales</taxon>
        <taxon>Deinococcaceae</taxon>
        <taxon>Deinococcus</taxon>
    </lineage>
</organism>
<sequence>MTAMIIGSCTMCGERALAHPERSASFCSACARWYALTQTARAQLHDLLEPVVHVWVQHWYAIGVEARDLSEQVELLGLHWAQDGDRNAIHIVREALALSVQPPGVTPST</sequence>